<keyword evidence="9" id="KW-0137">Centromere</keyword>
<dbReference type="InterPro" id="IPR008685">
    <property type="entry name" value="Centromere_Mis12"/>
</dbReference>
<dbReference type="GO" id="GO:0000444">
    <property type="term" value="C:MIS12/MIND type complex"/>
    <property type="evidence" value="ECO:0007669"/>
    <property type="project" value="TreeGrafter"/>
</dbReference>
<dbReference type="PANTHER" id="PTHR14527:SF2">
    <property type="entry name" value="PROTEIN MIS12 HOMOLOG"/>
    <property type="match status" value="1"/>
</dbReference>
<name>A0A1D2AFI7_AUXPR</name>
<keyword evidence="5" id="KW-0498">Mitosis</keyword>
<keyword evidence="7" id="KW-0175">Coiled coil</keyword>
<gene>
    <name evidence="11" type="ORF">g.18503</name>
</gene>
<evidence type="ECO:0000256" key="5">
    <source>
        <dbReference type="ARBA" id="ARBA00022776"/>
    </source>
</evidence>
<accession>A0A1D2AFI7</accession>
<dbReference type="EMBL" id="GDKF01000652">
    <property type="protein sequence ID" value="JAT77970.1"/>
    <property type="molecule type" value="Transcribed_RNA"/>
</dbReference>
<evidence type="ECO:0000256" key="1">
    <source>
        <dbReference type="ARBA" id="ARBA00004629"/>
    </source>
</evidence>
<dbReference type="GO" id="GO:0000070">
    <property type="term" value="P:mitotic sister chromatid segregation"/>
    <property type="evidence" value="ECO:0007669"/>
    <property type="project" value="TreeGrafter"/>
</dbReference>
<keyword evidence="8" id="KW-0131">Cell cycle</keyword>
<dbReference type="GO" id="GO:0005634">
    <property type="term" value="C:nucleus"/>
    <property type="evidence" value="ECO:0007669"/>
    <property type="project" value="InterPro"/>
</dbReference>
<organism evidence="11">
    <name type="scientific">Auxenochlorella protothecoides</name>
    <name type="common">Green microalga</name>
    <name type="synonym">Chlorella protothecoides</name>
    <dbReference type="NCBI Taxonomy" id="3075"/>
    <lineage>
        <taxon>Eukaryota</taxon>
        <taxon>Viridiplantae</taxon>
        <taxon>Chlorophyta</taxon>
        <taxon>core chlorophytes</taxon>
        <taxon>Trebouxiophyceae</taxon>
        <taxon>Chlorellales</taxon>
        <taxon>Chlorellaceae</taxon>
        <taxon>Auxenochlorella</taxon>
    </lineage>
</organism>
<comment type="subcellular location">
    <subcellularLocation>
        <location evidence="1">Chromosome</location>
        <location evidence="1">Centromere</location>
        <location evidence="1">Kinetochore</location>
    </subcellularLocation>
</comment>
<keyword evidence="6" id="KW-0995">Kinetochore</keyword>
<sequence length="268" mass="28986">GNEMGDTARNSQSRQRSSTMTPLAESTAPTTDTVTVSELLQLDPSAFIEDLHNAAHCHCADAFDDLDEAIRNDVGPALSPAQQAAVMQGTAQLYNLARGSLDRQLQRFEEFALETCLRVPAGLMASVQIQAPVVDVEAPCVEEEEGVIQRLGSLRAQILEEREKMLTLQRQLAACDAALAEVGGEEAGLRQLASAVREKERLTEDVFVLSHTGARLQRLLGDLQRLSVARHQGQESEGRFGDSLHGALNLMQAAPVESLQALHKALVA</sequence>
<evidence type="ECO:0000313" key="11">
    <source>
        <dbReference type="EMBL" id="JAT77970.1"/>
    </source>
</evidence>
<proteinExistence type="inferred from homology"/>
<dbReference type="Pfam" id="PF05859">
    <property type="entry name" value="Mis12"/>
    <property type="match status" value="1"/>
</dbReference>
<evidence type="ECO:0000256" key="3">
    <source>
        <dbReference type="ARBA" id="ARBA00022454"/>
    </source>
</evidence>
<dbReference type="AlphaFoldDB" id="A0A1D2AFI7"/>
<evidence type="ECO:0000256" key="2">
    <source>
        <dbReference type="ARBA" id="ARBA00008643"/>
    </source>
</evidence>
<feature type="compositionally biased region" description="Polar residues" evidence="10">
    <location>
        <begin position="8"/>
        <end position="21"/>
    </location>
</feature>
<evidence type="ECO:0000256" key="7">
    <source>
        <dbReference type="ARBA" id="ARBA00023054"/>
    </source>
</evidence>
<reference evidence="11" key="1">
    <citation type="submission" date="2015-08" db="EMBL/GenBank/DDBJ databases">
        <authorList>
            <person name="Babu N.S."/>
            <person name="Beckwith C.J."/>
            <person name="Beseler K.G."/>
            <person name="Brison A."/>
            <person name="Carone J.V."/>
            <person name="Caskin T.P."/>
            <person name="Diamond M."/>
            <person name="Durham M.E."/>
            <person name="Foxe J.M."/>
            <person name="Go M."/>
            <person name="Henderson B.A."/>
            <person name="Jones I.B."/>
            <person name="McGettigan J.A."/>
            <person name="Micheletti S.J."/>
            <person name="Nasrallah M.E."/>
            <person name="Ortiz D."/>
            <person name="Piller C.R."/>
            <person name="Privatt S.R."/>
            <person name="Schneider S.L."/>
            <person name="Sharp S."/>
            <person name="Smith T.C."/>
            <person name="Stanton J.D."/>
            <person name="Ullery H.E."/>
            <person name="Wilson R.J."/>
            <person name="Serrano M.G."/>
            <person name="Buck G."/>
            <person name="Lee V."/>
            <person name="Wang Y."/>
            <person name="Carvalho R."/>
            <person name="Voegtly L."/>
            <person name="Shi R."/>
            <person name="Duckworth R."/>
            <person name="Johnson A."/>
            <person name="Loviza R."/>
            <person name="Walstead R."/>
            <person name="Shah Z."/>
            <person name="Kiflezghi M."/>
            <person name="Wade K."/>
            <person name="Ball S.L."/>
            <person name="Bradley K.W."/>
            <person name="Asai D.J."/>
            <person name="Bowman C.A."/>
            <person name="Russell D.A."/>
            <person name="Pope W.H."/>
            <person name="Jacobs-Sera D."/>
            <person name="Hendrix R.W."/>
            <person name="Hatfull G.F."/>
        </authorList>
    </citation>
    <scope>NUCLEOTIDE SEQUENCE</scope>
</reference>
<dbReference type="PANTHER" id="PTHR14527">
    <property type="entry name" value="PROTEIN MIS12 HOMOLOG"/>
    <property type="match status" value="1"/>
</dbReference>
<comment type="similarity">
    <text evidence="2">Belongs to the mis12 family.</text>
</comment>
<evidence type="ECO:0000256" key="9">
    <source>
        <dbReference type="ARBA" id="ARBA00023328"/>
    </source>
</evidence>
<dbReference type="GO" id="GO:0051301">
    <property type="term" value="P:cell division"/>
    <property type="evidence" value="ECO:0007669"/>
    <property type="project" value="UniProtKB-KW"/>
</dbReference>
<evidence type="ECO:0000256" key="4">
    <source>
        <dbReference type="ARBA" id="ARBA00022618"/>
    </source>
</evidence>
<evidence type="ECO:0000256" key="6">
    <source>
        <dbReference type="ARBA" id="ARBA00022838"/>
    </source>
</evidence>
<evidence type="ECO:0000256" key="10">
    <source>
        <dbReference type="SAM" id="MobiDB-lite"/>
    </source>
</evidence>
<keyword evidence="3" id="KW-0158">Chromosome</keyword>
<feature type="non-terminal residue" evidence="11">
    <location>
        <position position="1"/>
    </location>
</feature>
<dbReference type="GO" id="GO:0051382">
    <property type="term" value="P:kinetochore assembly"/>
    <property type="evidence" value="ECO:0007669"/>
    <property type="project" value="TreeGrafter"/>
</dbReference>
<keyword evidence="4" id="KW-0132">Cell division</keyword>
<feature type="region of interest" description="Disordered" evidence="10">
    <location>
        <begin position="1"/>
        <end position="32"/>
    </location>
</feature>
<evidence type="ECO:0000256" key="8">
    <source>
        <dbReference type="ARBA" id="ARBA00023306"/>
    </source>
</evidence>
<evidence type="ECO:0008006" key="12">
    <source>
        <dbReference type="Google" id="ProtNLM"/>
    </source>
</evidence>
<protein>
    <recommendedName>
        <fullName evidence="12">Protein MIS12 homolog</fullName>
    </recommendedName>
</protein>